<dbReference type="InParanoid" id="A0A059CXU8"/>
<gene>
    <name evidence="1" type="ORF">EUGRSUZ_B00230</name>
</gene>
<proteinExistence type="predicted"/>
<name>A0A059CXU8_EUCGR</name>
<accession>A0A059CXU8</accession>
<dbReference type="AlphaFoldDB" id="A0A059CXU8"/>
<organism evidence="1">
    <name type="scientific">Eucalyptus grandis</name>
    <name type="common">Flooded gum</name>
    <dbReference type="NCBI Taxonomy" id="71139"/>
    <lineage>
        <taxon>Eukaryota</taxon>
        <taxon>Viridiplantae</taxon>
        <taxon>Streptophyta</taxon>
        <taxon>Embryophyta</taxon>
        <taxon>Tracheophyta</taxon>
        <taxon>Spermatophyta</taxon>
        <taxon>Magnoliopsida</taxon>
        <taxon>eudicotyledons</taxon>
        <taxon>Gunneridae</taxon>
        <taxon>Pentapetalae</taxon>
        <taxon>rosids</taxon>
        <taxon>malvids</taxon>
        <taxon>Myrtales</taxon>
        <taxon>Myrtaceae</taxon>
        <taxon>Myrtoideae</taxon>
        <taxon>Eucalypteae</taxon>
        <taxon>Eucalyptus</taxon>
    </lineage>
</organism>
<evidence type="ECO:0000313" key="1">
    <source>
        <dbReference type="EMBL" id="KCW83298.1"/>
    </source>
</evidence>
<dbReference type="Gramene" id="KCW83298">
    <property type="protein sequence ID" value="KCW83298"/>
    <property type="gene ID" value="EUGRSUZ_B00230"/>
</dbReference>
<reference evidence="1" key="1">
    <citation type="submission" date="2013-07" db="EMBL/GenBank/DDBJ databases">
        <title>The genome of Eucalyptus grandis.</title>
        <authorList>
            <person name="Schmutz J."/>
            <person name="Hayes R."/>
            <person name="Myburg A."/>
            <person name="Tuskan G."/>
            <person name="Grattapaglia D."/>
            <person name="Rokhsar D.S."/>
        </authorList>
    </citation>
    <scope>NUCLEOTIDE SEQUENCE</scope>
    <source>
        <tissue evidence="1">Leaf extractions</tissue>
    </source>
</reference>
<sequence>MVRCISGGIKKMLNRKQRGNSWCRHSIQHDEQICLRCCHHPLSLKPLLRYHRSRTNHTTTAPTMSGARKW</sequence>
<dbReference type="EMBL" id="KK198754">
    <property type="protein sequence ID" value="KCW83298.1"/>
    <property type="molecule type" value="Genomic_DNA"/>
</dbReference>
<protein>
    <submittedName>
        <fullName evidence="1">Uncharacterized protein</fullName>
    </submittedName>
</protein>